<sequence length="305" mass="32902">MREVGAECLGGFVKDNLVGVDGSGHCTVCGTGHHGKEGEGVVVTCNLCRELPVVGFVCVHNMEFAVVEEKLAAVGKHDCLWIKVWCGIEHLLEVIHELQAVLVEPQSLLLGKDIVVRLPCSYEFGCAGYHFASVEGAVILFGEVVPANDKCPCRSVKLHIGFAVKFRQNVESGAGPFAGYVEVHPLKRAESGFGVGYDELHVVGSRVGIYQPVQFLVVTNGVGLGPYNGIAILDGLVAVGVDYPKILQCRGIFDVFNLWFEVELCSQLHVLQLVPVWHAGCVNLDLCYRGVLIVAFVHVAGGKPR</sequence>
<organism evidence="1">
    <name type="scientific">bioreactor metagenome</name>
    <dbReference type="NCBI Taxonomy" id="1076179"/>
    <lineage>
        <taxon>unclassified sequences</taxon>
        <taxon>metagenomes</taxon>
        <taxon>ecological metagenomes</taxon>
    </lineage>
</organism>
<dbReference type="EMBL" id="VSSQ01009320">
    <property type="protein sequence ID" value="MPM41299.1"/>
    <property type="molecule type" value="Genomic_DNA"/>
</dbReference>
<comment type="caution">
    <text evidence="1">The sequence shown here is derived from an EMBL/GenBank/DDBJ whole genome shotgun (WGS) entry which is preliminary data.</text>
</comment>
<evidence type="ECO:0000313" key="1">
    <source>
        <dbReference type="EMBL" id="MPM41299.1"/>
    </source>
</evidence>
<accession>A0A644ZKB5</accession>
<reference evidence="1" key="1">
    <citation type="submission" date="2019-08" db="EMBL/GenBank/DDBJ databases">
        <authorList>
            <person name="Kucharzyk K."/>
            <person name="Murdoch R.W."/>
            <person name="Higgins S."/>
            <person name="Loffler F."/>
        </authorList>
    </citation>
    <scope>NUCLEOTIDE SEQUENCE</scope>
</reference>
<proteinExistence type="predicted"/>
<protein>
    <submittedName>
        <fullName evidence="1">Uncharacterized protein</fullName>
    </submittedName>
</protein>
<name>A0A644ZKB5_9ZZZZ</name>
<gene>
    <name evidence="1" type="ORF">SDC9_87949</name>
</gene>
<dbReference type="AlphaFoldDB" id="A0A644ZKB5"/>